<name>A0A4Y2HLX6_ARAVE</name>
<reference evidence="1 2" key="1">
    <citation type="journal article" date="2019" name="Sci. Rep.">
        <title>Orb-weaving spider Araneus ventricosus genome elucidates the spidroin gene catalogue.</title>
        <authorList>
            <person name="Kono N."/>
            <person name="Nakamura H."/>
            <person name="Ohtoshi R."/>
            <person name="Moran D.A.P."/>
            <person name="Shinohara A."/>
            <person name="Yoshida Y."/>
            <person name="Fujiwara M."/>
            <person name="Mori M."/>
            <person name="Tomita M."/>
            <person name="Arakawa K."/>
        </authorList>
    </citation>
    <scope>NUCLEOTIDE SEQUENCE [LARGE SCALE GENOMIC DNA]</scope>
</reference>
<gene>
    <name evidence="1" type="ORF">AVEN_240487_1</name>
</gene>
<dbReference type="Proteomes" id="UP000499080">
    <property type="component" value="Unassembled WGS sequence"/>
</dbReference>
<organism evidence="1 2">
    <name type="scientific">Araneus ventricosus</name>
    <name type="common">Orbweaver spider</name>
    <name type="synonym">Epeira ventricosa</name>
    <dbReference type="NCBI Taxonomy" id="182803"/>
    <lineage>
        <taxon>Eukaryota</taxon>
        <taxon>Metazoa</taxon>
        <taxon>Ecdysozoa</taxon>
        <taxon>Arthropoda</taxon>
        <taxon>Chelicerata</taxon>
        <taxon>Arachnida</taxon>
        <taxon>Araneae</taxon>
        <taxon>Araneomorphae</taxon>
        <taxon>Entelegynae</taxon>
        <taxon>Araneoidea</taxon>
        <taxon>Araneidae</taxon>
        <taxon>Araneus</taxon>
    </lineage>
</organism>
<evidence type="ECO:0000313" key="1">
    <source>
        <dbReference type="EMBL" id="GBM66337.1"/>
    </source>
</evidence>
<sequence>MDKKKAYKGNKKLFINNRRKVQKVIQVQVRGILADHFSTYSPNLLRHLSERRTNSFHPAWQKSRPCPLNQFSAAVFASLSEENLVPDKEPLVFSSRRVNLKTLMLSDSSGSILVALGISLDGPKSVVDENVVSCAVEGYV</sequence>
<dbReference type="EMBL" id="BGPR01002020">
    <property type="protein sequence ID" value="GBM66337.1"/>
    <property type="molecule type" value="Genomic_DNA"/>
</dbReference>
<comment type="caution">
    <text evidence="1">The sequence shown here is derived from an EMBL/GenBank/DDBJ whole genome shotgun (WGS) entry which is preliminary data.</text>
</comment>
<evidence type="ECO:0000313" key="2">
    <source>
        <dbReference type="Proteomes" id="UP000499080"/>
    </source>
</evidence>
<accession>A0A4Y2HLX6</accession>
<keyword evidence="2" id="KW-1185">Reference proteome</keyword>
<protein>
    <submittedName>
        <fullName evidence="1">Uncharacterized protein</fullName>
    </submittedName>
</protein>
<proteinExistence type="predicted"/>
<dbReference type="AlphaFoldDB" id="A0A4Y2HLX6"/>